<evidence type="ECO:0000313" key="10">
    <source>
        <dbReference type="Proteomes" id="UP001295423"/>
    </source>
</evidence>
<dbReference type="PANTHER" id="PTHR48060">
    <property type="entry name" value="DNA DAMAGE-REPAIR/TOLERATION PROTEIN DRT100"/>
    <property type="match status" value="1"/>
</dbReference>
<reference evidence="9" key="1">
    <citation type="submission" date="2023-08" db="EMBL/GenBank/DDBJ databases">
        <authorList>
            <person name="Audoor S."/>
            <person name="Bilcke G."/>
        </authorList>
    </citation>
    <scope>NUCLEOTIDE SEQUENCE</scope>
</reference>
<dbReference type="Proteomes" id="UP001295423">
    <property type="component" value="Unassembled WGS sequence"/>
</dbReference>
<proteinExistence type="predicted"/>
<comment type="caution">
    <text evidence="9">The sequence shown here is derived from an EMBL/GenBank/DDBJ whole genome shotgun (WGS) entry which is preliminary data.</text>
</comment>
<feature type="transmembrane region" description="Helical" evidence="7">
    <location>
        <begin position="200"/>
        <end position="219"/>
    </location>
</feature>
<name>A0AAD2D026_9STRA</name>
<comment type="subcellular location">
    <subcellularLocation>
        <location evidence="1">Membrane</location>
    </subcellularLocation>
</comment>
<dbReference type="InterPro" id="IPR032675">
    <property type="entry name" value="LRR_dom_sf"/>
</dbReference>
<dbReference type="AlphaFoldDB" id="A0AAD2D026"/>
<dbReference type="SMART" id="SM00369">
    <property type="entry name" value="LRR_TYP"/>
    <property type="match status" value="4"/>
</dbReference>
<dbReference type="FunFam" id="3.80.10.10:FF:000400">
    <property type="entry name" value="Nuclear pore complex protein NUP107"/>
    <property type="match status" value="1"/>
</dbReference>
<dbReference type="PANTHER" id="PTHR48060:SF24">
    <property type="entry name" value="NON-SPECIFIC SERINE_THREONINE PROTEIN KINASE"/>
    <property type="match status" value="1"/>
</dbReference>
<organism evidence="9 10">
    <name type="scientific">Cylindrotheca closterium</name>
    <dbReference type="NCBI Taxonomy" id="2856"/>
    <lineage>
        <taxon>Eukaryota</taxon>
        <taxon>Sar</taxon>
        <taxon>Stramenopiles</taxon>
        <taxon>Ochrophyta</taxon>
        <taxon>Bacillariophyta</taxon>
        <taxon>Bacillariophyceae</taxon>
        <taxon>Bacillariophycidae</taxon>
        <taxon>Bacillariales</taxon>
        <taxon>Bacillariaceae</taxon>
        <taxon>Cylindrotheca</taxon>
    </lineage>
</organism>
<dbReference type="InterPro" id="IPR055414">
    <property type="entry name" value="LRR_R13L4/SHOC2-like"/>
</dbReference>
<dbReference type="GO" id="GO:0016020">
    <property type="term" value="C:membrane"/>
    <property type="evidence" value="ECO:0007669"/>
    <property type="project" value="UniProtKB-SubCell"/>
</dbReference>
<keyword evidence="7" id="KW-0812">Transmembrane</keyword>
<dbReference type="SUPFAM" id="SSF52058">
    <property type="entry name" value="L domain-like"/>
    <property type="match status" value="1"/>
</dbReference>
<keyword evidence="5 7" id="KW-0472">Membrane</keyword>
<keyword evidence="7" id="KW-1133">Transmembrane helix</keyword>
<keyword evidence="10" id="KW-1185">Reference proteome</keyword>
<evidence type="ECO:0000256" key="7">
    <source>
        <dbReference type="SAM" id="Phobius"/>
    </source>
</evidence>
<sequence length="608" mass="67675">MSQITESCGPIPENESNNILKRSLKAASKYFKQNFLDTRRSETITLSIPAELLESGNNMPIDTVELTRQCELYVKKKLEKSFRMSSPDVVEVAVDDDGSIKEESRRDRKKKLRRNDTASSTPTSSPDRSGHKSKNSAHYEKPDPPAQKKGEQQVVRDPFFQARDRCIQNFNDLATRGIQAFDDLASRCYQIFQGLTRRQLMYIAAGLVLFIIIIIVIGVTTGGGSPTVPTTGSGSPAASPIPGQYSGSEEFLRGVLFDMEPIQKDAFHWLLNIDSWKPARDATNIEQLWIERYVLAAFYFSTITSEIKWKNEQNWISDKPVCRWFGVKCYASGEVADLTLSHNEIVGRISTELGKLKSLKRLKLDSNEFEKGIPSEIGGLVELEHLDLYFNMLSGTLPNEIGMLSKLTGLYLRGNQLSGQLPDTFGALTSLTALQISENKFRGPIGSHLASLRNLVTVVIDKNRFSGSLPYGLGKLTKLKWLRIEENEITGSIPISIGYLTALQTVILGNNMITGTLPRDLSGLTKLHQLDVRWNKIEGTIPPGLKRLSNLWHLNLSTNKFDGIVPELPASLTKQDYKNGPFCSLAGNYLADIQNGDLLGCKINGQRS</sequence>
<protein>
    <recommendedName>
        <fullName evidence="8">Disease resistance R13L4/SHOC-2-like LRR domain-containing protein</fullName>
    </recommendedName>
</protein>
<dbReference type="InterPro" id="IPR003591">
    <property type="entry name" value="Leu-rich_rpt_typical-subtyp"/>
</dbReference>
<dbReference type="InterPro" id="IPR053211">
    <property type="entry name" value="DNA_repair-toleration"/>
</dbReference>
<dbReference type="FunFam" id="3.80.10.10:FF:000383">
    <property type="entry name" value="Leucine-rich repeat receptor protein kinase EMS1"/>
    <property type="match status" value="1"/>
</dbReference>
<feature type="domain" description="Disease resistance R13L4/SHOC-2-like LRR" evidence="8">
    <location>
        <begin position="350"/>
        <end position="460"/>
    </location>
</feature>
<evidence type="ECO:0000256" key="2">
    <source>
        <dbReference type="ARBA" id="ARBA00022614"/>
    </source>
</evidence>
<keyword evidence="3" id="KW-0732">Signal</keyword>
<evidence type="ECO:0000256" key="3">
    <source>
        <dbReference type="ARBA" id="ARBA00022729"/>
    </source>
</evidence>
<dbReference type="Pfam" id="PF23598">
    <property type="entry name" value="LRR_14"/>
    <property type="match status" value="1"/>
</dbReference>
<dbReference type="EMBL" id="CAKOGP040001335">
    <property type="protein sequence ID" value="CAJ1945134.1"/>
    <property type="molecule type" value="Genomic_DNA"/>
</dbReference>
<evidence type="ECO:0000256" key="5">
    <source>
        <dbReference type="ARBA" id="ARBA00023136"/>
    </source>
</evidence>
<keyword evidence="4" id="KW-0677">Repeat</keyword>
<gene>
    <name evidence="9" type="ORF">CYCCA115_LOCUS9278</name>
</gene>
<evidence type="ECO:0000259" key="8">
    <source>
        <dbReference type="Pfam" id="PF23598"/>
    </source>
</evidence>
<dbReference type="Pfam" id="PF13855">
    <property type="entry name" value="LRR_8"/>
    <property type="match status" value="1"/>
</dbReference>
<dbReference type="Gene3D" id="3.80.10.10">
    <property type="entry name" value="Ribonuclease Inhibitor"/>
    <property type="match status" value="2"/>
</dbReference>
<keyword evidence="2" id="KW-0433">Leucine-rich repeat</keyword>
<dbReference type="InterPro" id="IPR001611">
    <property type="entry name" value="Leu-rich_rpt"/>
</dbReference>
<evidence type="ECO:0000256" key="6">
    <source>
        <dbReference type="SAM" id="MobiDB-lite"/>
    </source>
</evidence>
<feature type="compositionally biased region" description="Basic and acidic residues" evidence="6">
    <location>
        <begin position="137"/>
        <end position="151"/>
    </location>
</feature>
<evidence type="ECO:0000313" key="9">
    <source>
        <dbReference type="EMBL" id="CAJ1945134.1"/>
    </source>
</evidence>
<evidence type="ECO:0000256" key="1">
    <source>
        <dbReference type="ARBA" id="ARBA00004370"/>
    </source>
</evidence>
<accession>A0AAD2D026</accession>
<evidence type="ECO:0000256" key="4">
    <source>
        <dbReference type="ARBA" id="ARBA00022737"/>
    </source>
</evidence>
<feature type="region of interest" description="Disordered" evidence="6">
    <location>
        <begin position="98"/>
        <end position="152"/>
    </location>
</feature>